<keyword evidence="2" id="KW-0472">Membrane</keyword>
<protein>
    <submittedName>
        <fullName evidence="3">Bm11711</fullName>
    </submittedName>
</protein>
<gene>
    <name evidence="3" type="primary">Bm11711</name>
    <name evidence="3" type="ORF">BM_Bm11711</name>
</gene>
<sequence>MHPLKGLGVCQALGLLMVIWAPFAFSKASQRRPSPAPQWSSWGTGMASTCGHK</sequence>
<evidence type="ECO:0000256" key="2">
    <source>
        <dbReference type="SAM" id="Phobius"/>
    </source>
</evidence>
<proteinExistence type="predicted"/>
<dbReference type="EMBL" id="LN859964">
    <property type="protein sequence ID" value="CDQ07433.2"/>
    <property type="molecule type" value="Genomic_DNA"/>
</dbReference>
<evidence type="ECO:0000256" key="1">
    <source>
        <dbReference type="SAM" id="MobiDB-lite"/>
    </source>
</evidence>
<name>A0A1I9G7M1_BRUMA</name>
<dbReference type="AlphaFoldDB" id="A0A1I9G7M1"/>
<feature type="transmembrane region" description="Helical" evidence="2">
    <location>
        <begin position="6"/>
        <end position="25"/>
    </location>
</feature>
<feature type="compositionally biased region" description="Polar residues" evidence="1">
    <location>
        <begin position="28"/>
        <end position="47"/>
    </location>
</feature>
<organism evidence="3">
    <name type="scientific">Brugia malayi</name>
    <name type="common">Filarial nematode worm</name>
    <dbReference type="NCBI Taxonomy" id="6279"/>
    <lineage>
        <taxon>Eukaryota</taxon>
        <taxon>Metazoa</taxon>
        <taxon>Ecdysozoa</taxon>
        <taxon>Nematoda</taxon>
        <taxon>Chromadorea</taxon>
        <taxon>Rhabditida</taxon>
        <taxon>Spirurina</taxon>
        <taxon>Spiruromorpha</taxon>
        <taxon>Filarioidea</taxon>
        <taxon>Onchocercidae</taxon>
        <taxon>Brugia</taxon>
    </lineage>
</organism>
<keyword evidence="2" id="KW-0812">Transmembrane</keyword>
<accession>A0A1I9G7M1</accession>
<reference evidence="3" key="2">
    <citation type="submission" date="2012-12" db="EMBL/GenBank/DDBJ databases">
        <authorList>
            <consortium name="WormBase Consortium"/>
            <person name="Ghedin E."/>
            <person name="Paulini M."/>
        </authorList>
    </citation>
    <scope>NUCLEOTIDE SEQUENCE</scope>
    <source>
        <strain evidence="3">FR3</strain>
    </source>
</reference>
<reference evidence="3" key="1">
    <citation type="journal article" date="2007" name="Science">
        <title>Draft genome of the filarial nematode parasite Brugia malayi.</title>
        <authorList>
            <person name="Ghedin E."/>
            <person name="Wang S."/>
            <person name="Spiro D."/>
            <person name="Caler E."/>
            <person name="Zhao Q."/>
            <person name="Crabtree J."/>
            <person name="Allen J.E."/>
            <person name="Delcher A.L."/>
            <person name="Guiliano D.B."/>
            <person name="Miranda-Saavedra D."/>
            <person name="Angiuoli S.V."/>
            <person name="Creasy T."/>
            <person name="Amedeo P."/>
            <person name="Haas B."/>
            <person name="El-Sayed N.M."/>
            <person name="Wortman J.R."/>
            <person name="Feldblyum T."/>
            <person name="Tallon L."/>
            <person name="Schatz M."/>
            <person name="Shumway M."/>
            <person name="Koo H."/>
            <person name="Salzberg S.L."/>
            <person name="Schobel S."/>
            <person name="Pertea M."/>
            <person name="Pop M."/>
            <person name="White O."/>
            <person name="Barton G.J."/>
            <person name="Carlow C.K."/>
            <person name="Crawford M.J."/>
            <person name="Daub J."/>
            <person name="Dimmic M.W."/>
            <person name="Estes C.F."/>
            <person name="Foster J.M."/>
            <person name="Ganatra M."/>
            <person name="Gregory W.F."/>
            <person name="Johnson N.M."/>
            <person name="Jin J."/>
            <person name="Komuniecki R."/>
            <person name="Korf I."/>
            <person name="Kumar S."/>
            <person name="Laney S."/>
            <person name="Li B.W."/>
            <person name="Li W."/>
            <person name="Lindblom T.H."/>
            <person name="Lustigman S."/>
            <person name="Ma D."/>
            <person name="Maina C.V."/>
            <person name="Martin D.M."/>
            <person name="McCarter J.P."/>
            <person name="McReynolds L."/>
            <person name="Mitreva M."/>
            <person name="Nutman T.B."/>
            <person name="Parkinson J."/>
            <person name="Peregrin-Alvarez J.M."/>
            <person name="Poole C."/>
            <person name="Ren Q."/>
            <person name="Saunders L."/>
            <person name="Sluder A.E."/>
            <person name="Smith K."/>
            <person name="Stanke M."/>
            <person name="Unnasch T.R."/>
            <person name="Ware J."/>
            <person name="Wei A.D."/>
            <person name="Weil G."/>
            <person name="Williams D.J."/>
            <person name="Zhang Y."/>
            <person name="Williams S.A."/>
            <person name="Fraser-Liggett C."/>
            <person name="Slatko B."/>
            <person name="Blaxter M.L."/>
            <person name="Scott A.L."/>
        </authorList>
    </citation>
    <scope>NUCLEOTIDE SEQUENCE</scope>
    <source>
        <strain evidence="3">FR3</strain>
    </source>
</reference>
<keyword evidence="2" id="KW-1133">Transmembrane helix</keyword>
<evidence type="ECO:0000313" key="3">
    <source>
        <dbReference type="EMBL" id="CDQ07433.2"/>
    </source>
</evidence>
<feature type="region of interest" description="Disordered" evidence="1">
    <location>
        <begin position="28"/>
        <end position="53"/>
    </location>
</feature>